<dbReference type="InterPro" id="IPR036770">
    <property type="entry name" value="Ankyrin_rpt-contain_sf"/>
</dbReference>
<dbReference type="PROSITE" id="PS50088">
    <property type="entry name" value="ANK_REPEAT"/>
    <property type="match status" value="5"/>
</dbReference>
<dbReference type="Proteomes" id="UP001497623">
    <property type="component" value="Unassembled WGS sequence"/>
</dbReference>
<gene>
    <name evidence="7" type="ORF">MNOR_LOCUS21183</name>
</gene>
<dbReference type="Pfam" id="PF00656">
    <property type="entry name" value="Peptidase_C14"/>
    <property type="match status" value="1"/>
</dbReference>
<dbReference type="SMART" id="SM00248">
    <property type="entry name" value="ANK"/>
    <property type="match status" value="6"/>
</dbReference>
<dbReference type="PANTHER" id="PTHR24141:SF1">
    <property type="entry name" value="2-5A-DEPENDENT RIBONUCLEASE"/>
    <property type="match status" value="1"/>
</dbReference>
<dbReference type="EMBL" id="CAXKWB010016888">
    <property type="protein sequence ID" value="CAL4117401.1"/>
    <property type="molecule type" value="Genomic_DNA"/>
</dbReference>
<dbReference type="InterPro" id="IPR029030">
    <property type="entry name" value="Caspase-like_dom_sf"/>
</dbReference>
<dbReference type="Pfam" id="PF12796">
    <property type="entry name" value="Ank_2"/>
    <property type="match status" value="2"/>
</dbReference>
<sequence>MHNSIRNIEVLYSISDEDHIPVSLYSLLRERIRKTYRVWLDNNKPRQGPIHDTPYDMIKVSIKDIQEAIKKLDCNKSCGSDQIYDGNLKHATLAKIVSLYTSLKKLAKRGVPGIKFNKNTGWLPIHHAALFGSVKIAEMLHARGSRLDHEDNIGDTPLHVAAQYGNKTFAEWILKEGVDISAVNNEGKMAANIAESYGQKRMSVWLRSLEHSECATSTHQEEIVPYTDVSQITSALCKAVSKGDPREVAKSLREGENSNTCMFCEFPEWWLGECQNTPVLTVAIHMRRMDVITVILEANCDTENRGDLTVTPLAFAIGRGYMDVVEQLISHGANAMARDTDETGWLPIHYAALIGSIKVAKMLQARGSSLDVTDHIGDTPLHVAAQYGHTLFVDWLLKAGININCVNRKGNKASGEAEAYGQMQMSLWLHSLEDDIVKGASGYNNQHQGGQYQASASSHYPASYTGQSPYSDQSPNPGQFLAPCADQSPAIYPHGPVSVYQSTPLFPPTQASVPYTPPGYPALPVTYTQQAGAPYSQIREYPASLTGENASIAGYQTSTTIPCTQVSNNAYSSQNNTNSSGNILAAQLAENKMHDGPPPVSHSLGGQLAGPRSPDAAALVASTVSPPSQAITNSPSETARASISAEGSTEHIPCANQEKKRVFIINYIHFPERVTLQYGEVILDEREGATKDSENLRLTFEKIGYEVNLYENLTANETNKLLDYIQRDNSLEFLLLIILSHGVDRDTFFTSDGAQLSLEQIQYRFTNKNCPQLLGKAKIILSNFCRGKNIEKLY</sequence>
<evidence type="ECO:0000313" key="8">
    <source>
        <dbReference type="Proteomes" id="UP001497623"/>
    </source>
</evidence>
<dbReference type="InterPro" id="IPR011600">
    <property type="entry name" value="Pept_C14_caspase"/>
</dbReference>
<feature type="domain" description="Caspase family p20" evidence="6">
    <location>
        <begin position="658"/>
        <end position="789"/>
    </location>
</feature>
<comment type="caution">
    <text evidence="7">The sequence shown here is derived from an EMBL/GenBank/DDBJ whole genome shotgun (WGS) entry which is preliminary data.</text>
</comment>
<organism evidence="7 8">
    <name type="scientific">Meganyctiphanes norvegica</name>
    <name type="common">Northern krill</name>
    <name type="synonym">Thysanopoda norvegica</name>
    <dbReference type="NCBI Taxonomy" id="48144"/>
    <lineage>
        <taxon>Eukaryota</taxon>
        <taxon>Metazoa</taxon>
        <taxon>Ecdysozoa</taxon>
        <taxon>Arthropoda</taxon>
        <taxon>Crustacea</taxon>
        <taxon>Multicrustacea</taxon>
        <taxon>Malacostraca</taxon>
        <taxon>Eumalacostraca</taxon>
        <taxon>Eucarida</taxon>
        <taxon>Euphausiacea</taxon>
        <taxon>Euphausiidae</taxon>
        <taxon>Meganyctiphanes</taxon>
    </lineage>
</organism>
<dbReference type="SUPFAM" id="SSF52129">
    <property type="entry name" value="Caspase-like"/>
    <property type="match status" value="1"/>
</dbReference>
<feature type="repeat" description="ANK" evidence="4">
    <location>
        <begin position="343"/>
        <end position="375"/>
    </location>
</feature>
<dbReference type="InterPro" id="IPR002110">
    <property type="entry name" value="Ankyrin_rpt"/>
</dbReference>
<evidence type="ECO:0000256" key="2">
    <source>
        <dbReference type="ARBA" id="ARBA00022737"/>
    </source>
</evidence>
<reference evidence="7 8" key="1">
    <citation type="submission" date="2024-05" db="EMBL/GenBank/DDBJ databases">
        <authorList>
            <person name="Wallberg A."/>
        </authorList>
    </citation>
    <scope>NUCLEOTIDE SEQUENCE [LARGE SCALE GENOMIC DNA]</scope>
</reference>
<dbReference type="GO" id="GO:0006396">
    <property type="term" value="P:RNA processing"/>
    <property type="evidence" value="ECO:0007669"/>
    <property type="project" value="TreeGrafter"/>
</dbReference>
<evidence type="ECO:0000259" key="6">
    <source>
        <dbReference type="PROSITE" id="PS50208"/>
    </source>
</evidence>
<feature type="compositionally biased region" description="Polar residues" evidence="5">
    <location>
        <begin position="454"/>
        <end position="477"/>
    </location>
</feature>
<evidence type="ECO:0000256" key="3">
    <source>
        <dbReference type="ARBA" id="ARBA00023043"/>
    </source>
</evidence>
<feature type="region of interest" description="Disordered" evidence="5">
    <location>
        <begin position="440"/>
        <end position="485"/>
    </location>
</feature>
<proteinExistence type="inferred from homology"/>
<name>A0AAV2R948_MEGNR</name>
<evidence type="ECO:0000313" key="7">
    <source>
        <dbReference type="EMBL" id="CAL4117401.1"/>
    </source>
</evidence>
<feature type="repeat" description="ANK" evidence="4">
    <location>
        <begin position="376"/>
        <end position="408"/>
    </location>
</feature>
<dbReference type="PANTHER" id="PTHR24141">
    <property type="entry name" value="2-5A-DEPENDENT RIBONUCLEASE"/>
    <property type="match status" value="1"/>
</dbReference>
<dbReference type="Gene3D" id="3.40.50.1460">
    <property type="match status" value="1"/>
</dbReference>
<evidence type="ECO:0000256" key="1">
    <source>
        <dbReference type="ARBA" id="ARBA00010134"/>
    </source>
</evidence>
<dbReference type="GO" id="GO:0006508">
    <property type="term" value="P:proteolysis"/>
    <property type="evidence" value="ECO:0007669"/>
    <property type="project" value="InterPro"/>
</dbReference>
<protein>
    <recommendedName>
        <fullName evidence="6">Caspase family p20 domain-containing protein</fullName>
    </recommendedName>
</protein>
<accession>A0AAV2R948</accession>
<feature type="repeat" description="ANK" evidence="4">
    <location>
        <begin position="308"/>
        <end position="340"/>
    </location>
</feature>
<dbReference type="PRINTS" id="PR01415">
    <property type="entry name" value="ANKYRIN"/>
</dbReference>
<feature type="repeat" description="ANK" evidence="4">
    <location>
        <begin position="153"/>
        <end position="185"/>
    </location>
</feature>
<feature type="compositionally biased region" description="Low complexity" evidence="5">
    <location>
        <begin position="442"/>
        <end position="453"/>
    </location>
</feature>
<keyword evidence="3 4" id="KW-0040">ANK repeat</keyword>
<keyword evidence="8" id="KW-1185">Reference proteome</keyword>
<dbReference type="Gene3D" id="1.25.40.20">
    <property type="entry name" value="Ankyrin repeat-containing domain"/>
    <property type="match status" value="2"/>
</dbReference>
<evidence type="ECO:0000256" key="4">
    <source>
        <dbReference type="PROSITE-ProRule" id="PRU00023"/>
    </source>
</evidence>
<dbReference type="SUPFAM" id="SSF48403">
    <property type="entry name" value="Ankyrin repeat"/>
    <property type="match status" value="2"/>
</dbReference>
<dbReference type="InterPro" id="IPR015917">
    <property type="entry name" value="Pept_C14A"/>
</dbReference>
<dbReference type="GO" id="GO:0004540">
    <property type="term" value="F:RNA nuclease activity"/>
    <property type="evidence" value="ECO:0007669"/>
    <property type="project" value="TreeGrafter"/>
</dbReference>
<dbReference type="AlphaFoldDB" id="A0AAV2R948"/>
<keyword evidence="2" id="KW-0677">Repeat</keyword>
<dbReference type="InterPro" id="IPR001309">
    <property type="entry name" value="Pept_C14_p20"/>
</dbReference>
<feature type="repeat" description="ANK" evidence="4">
    <location>
        <begin position="120"/>
        <end position="152"/>
    </location>
</feature>
<evidence type="ECO:0000256" key="5">
    <source>
        <dbReference type="SAM" id="MobiDB-lite"/>
    </source>
</evidence>
<comment type="similarity">
    <text evidence="1">Belongs to the peptidase C14A family.</text>
</comment>
<dbReference type="GO" id="GO:0004197">
    <property type="term" value="F:cysteine-type endopeptidase activity"/>
    <property type="evidence" value="ECO:0007669"/>
    <property type="project" value="InterPro"/>
</dbReference>
<dbReference type="PROSITE" id="PS50297">
    <property type="entry name" value="ANK_REP_REGION"/>
    <property type="match status" value="4"/>
</dbReference>
<dbReference type="GO" id="GO:0003723">
    <property type="term" value="F:RNA binding"/>
    <property type="evidence" value="ECO:0007669"/>
    <property type="project" value="TreeGrafter"/>
</dbReference>
<dbReference type="PRINTS" id="PR00376">
    <property type="entry name" value="IL1BCENZYME"/>
</dbReference>
<dbReference type="PROSITE" id="PS50208">
    <property type="entry name" value="CASPASE_P20"/>
    <property type="match status" value="1"/>
</dbReference>